<protein>
    <submittedName>
        <fullName evidence="2">Polynucleotide kinase 3-phosphatase-like</fullName>
    </submittedName>
</protein>
<sequence length="116" mass="13057">DRQWCTHADGVPPRALGGSHHLRRPARVGQIDLLQGAFLQHPPARESRHAPDPPPRADPATRLHRNEKSIRRRQHQPDRRGPGGLYRAGERGHLPRDRLRLHHAAPGVRAPQRDAG</sequence>
<evidence type="ECO:0000313" key="2">
    <source>
        <dbReference type="EMBL" id="CAA9580275.1"/>
    </source>
</evidence>
<feature type="compositionally biased region" description="Basic and acidic residues" evidence="1">
    <location>
        <begin position="59"/>
        <end position="81"/>
    </location>
</feature>
<dbReference type="EMBL" id="CADCWM010000782">
    <property type="protein sequence ID" value="CAA9580275.1"/>
    <property type="molecule type" value="Genomic_DNA"/>
</dbReference>
<accession>A0A6J4VQL6</accession>
<feature type="non-terminal residue" evidence="2">
    <location>
        <position position="116"/>
    </location>
</feature>
<proteinExistence type="predicted"/>
<reference evidence="2" key="1">
    <citation type="submission" date="2020-02" db="EMBL/GenBank/DDBJ databases">
        <authorList>
            <person name="Meier V. D."/>
        </authorList>
    </citation>
    <scope>NUCLEOTIDE SEQUENCE</scope>
    <source>
        <strain evidence="2">AVDCRST_MAG88</strain>
    </source>
</reference>
<feature type="region of interest" description="Disordered" evidence="1">
    <location>
        <begin position="37"/>
        <end position="116"/>
    </location>
</feature>
<keyword evidence="2" id="KW-0808">Transferase</keyword>
<organism evidence="2">
    <name type="scientific">uncultured Thermomicrobiales bacterium</name>
    <dbReference type="NCBI Taxonomy" id="1645740"/>
    <lineage>
        <taxon>Bacteria</taxon>
        <taxon>Pseudomonadati</taxon>
        <taxon>Thermomicrobiota</taxon>
        <taxon>Thermomicrobia</taxon>
        <taxon>Thermomicrobiales</taxon>
        <taxon>environmental samples</taxon>
    </lineage>
</organism>
<feature type="region of interest" description="Disordered" evidence="1">
    <location>
        <begin position="1"/>
        <end position="21"/>
    </location>
</feature>
<dbReference type="AlphaFoldDB" id="A0A6J4VQL6"/>
<dbReference type="GO" id="GO:0016301">
    <property type="term" value="F:kinase activity"/>
    <property type="evidence" value="ECO:0007669"/>
    <property type="project" value="UniProtKB-KW"/>
</dbReference>
<feature type="compositionally biased region" description="Basic and acidic residues" evidence="1">
    <location>
        <begin position="88"/>
        <end position="98"/>
    </location>
</feature>
<keyword evidence="2" id="KW-0418">Kinase</keyword>
<gene>
    <name evidence="2" type="ORF">AVDCRST_MAG88-3243</name>
</gene>
<feature type="non-terminal residue" evidence="2">
    <location>
        <position position="1"/>
    </location>
</feature>
<name>A0A6J4VQL6_9BACT</name>
<evidence type="ECO:0000256" key="1">
    <source>
        <dbReference type="SAM" id="MobiDB-lite"/>
    </source>
</evidence>